<organism evidence="2 3">
    <name type="scientific">Clostridium chromiireducens</name>
    <dbReference type="NCBI Taxonomy" id="225345"/>
    <lineage>
        <taxon>Bacteria</taxon>
        <taxon>Bacillati</taxon>
        <taxon>Bacillota</taxon>
        <taxon>Clostridia</taxon>
        <taxon>Eubacteriales</taxon>
        <taxon>Clostridiaceae</taxon>
        <taxon>Clostridium</taxon>
    </lineage>
</organism>
<protein>
    <submittedName>
        <fullName evidence="2">Uncharacterized protein</fullName>
    </submittedName>
</protein>
<dbReference type="Pfam" id="PF21846">
    <property type="entry name" value="DUF6905"/>
    <property type="match status" value="1"/>
</dbReference>
<keyword evidence="1" id="KW-1133">Transmembrane helix</keyword>
<evidence type="ECO:0000256" key="1">
    <source>
        <dbReference type="SAM" id="Phobius"/>
    </source>
</evidence>
<evidence type="ECO:0000313" key="3">
    <source>
        <dbReference type="Proteomes" id="UP000265930"/>
    </source>
</evidence>
<keyword evidence="1" id="KW-0472">Membrane</keyword>
<name>A0A399IS48_9CLOT</name>
<keyword evidence="1" id="KW-0812">Transmembrane</keyword>
<dbReference type="EMBL" id="QXDJ01000001">
    <property type="protein sequence ID" value="RII35873.1"/>
    <property type="molecule type" value="Genomic_DNA"/>
</dbReference>
<proteinExistence type="predicted"/>
<gene>
    <name evidence="2" type="ORF">D2A34_00445</name>
</gene>
<feature type="transmembrane region" description="Helical" evidence="1">
    <location>
        <begin position="7"/>
        <end position="25"/>
    </location>
</feature>
<comment type="caution">
    <text evidence="2">The sequence shown here is derived from an EMBL/GenBank/DDBJ whole genome shotgun (WGS) entry which is preliminary data.</text>
</comment>
<dbReference type="AlphaFoldDB" id="A0A399IS48"/>
<accession>A0A399IS48</accession>
<reference evidence="2 3" key="1">
    <citation type="submission" date="2018-08" db="EMBL/GenBank/DDBJ databases">
        <title>Genome of Clostridium chromiireducens C1, DSM12136.</title>
        <authorList>
            <person name="Xing M."/>
            <person name="Wei Y."/>
            <person name="Ang E.L."/>
            <person name="Zhao H."/>
            <person name="Zhang Y."/>
        </authorList>
    </citation>
    <scope>NUCLEOTIDE SEQUENCE [LARGE SCALE GENOMIC DNA]</scope>
    <source>
        <strain evidence="2 3">C1</strain>
    </source>
</reference>
<feature type="transmembrane region" description="Helical" evidence="1">
    <location>
        <begin position="92"/>
        <end position="110"/>
    </location>
</feature>
<sequence>MRFLRNTFGYFLAATVINGLWGIFLDEFGLFGTYGAAFFLTGSMWCVNHYIGLIKHDNDSAFVDMGLGVAIGLIAKNYMVNGSESLINSVPTLLYVVIGAALGGYMAVLMEKHIMEKGTIEIKPKKESLESVHIELVDGKLEV</sequence>
<dbReference type="Proteomes" id="UP000265930">
    <property type="component" value="Unassembled WGS sequence"/>
</dbReference>
<dbReference type="InterPro" id="IPR054200">
    <property type="entry name" value="DUF6905"/>
</dbReference>
<evidence type="ECO:0000313" key="2">
    <source>
        <dbReference type="EMBL" id="RII35873.1"/>
    </source>
</evidence>
<feature type="transmembrane region" description="Helical" evidence="1">
    <location>
        <begin position="31"/>
        <end position="54"/>
    </location>
</feature>
<dbReference type="RefSeq" id="WP_119365400.1">
    <property type="nucleotide sequence ID" value="NZ_QXDJ01000001.1"/>
</dbReference>